<dbReference type="RefSeq" id="WP_146974133.1">
    <property type="nucleotide sequence ID" value="NZ_VOSL01000043.1"/>
</dbReference>
<dbReference type="PROSITE" id="PS51257">
    <property type="entry name" value="PROKAR_LIPOPROTEIN"/>
    <property type="match status" value="1"/>
</dbReference>
<protein>
    <submittedName>
        <fullName evidence="3">Uncharacterized protein</fullName>
    </submittedName>
</protein>
<evidence type="ECO:0000256" key="2">
    <source>
        <dbReference type="SAM" id="SignalP"/>
    </source>
</evidence>
<comment type="caution">
    <text evidence="3">The sequence shown here is derived from an EMBL/GenBank/DDBJ whole genome shotgun (WGS) entry which is preliminary data.</text>
</comment>
<proteinExistence type="predicted"/>
<evidence type="ECO:0000256" key="1">
    <source>
        <dbReference type="SAM" id="MobiDB-lite"/>
    </source>
</evidence>
<evidence type="ECO:0000313" key="3">
    <source>
        <dbReference type="EMBL" id="TXD36817.1"/>
    </source>
</evidence>
<dbReference type="Proteomes" id="UP000321046">
    <property type="component" value="Unassembled WGS sequence"/>
</dbReference>
<accession>A0A5C6XFC2</accession>
<feature type="signal peptide" evidence="2">
    <location>
        <begin position="1"/>
        <end position="25"/>
    </location>
</feature>
<feature type="chain" id="PRO_5023045031" evidence="2">
    <location>
        <begin position="26"/>
        <end position="372"/>
    </location>
</feature>
<dbReference type="AlphaFoldDB" id="A0A5C6XFC2"/>
<keyword evidence="2" id="KW-0732">Signal</keyword>
<feature type="region of interest" description="Disordered" evidence="1">
    <location>
        <begin position="25"/>
        <end position="95"/>
    </location>
</feature>
<evidence type="ECO:0000313" key="4">
    <source>
        <dbReference type="Proteomes" id="UP000321046"/>
    </source>
</evidence>
<name>A0A5C6XFC2_9DELT</name>
<sequence length="372" mass="37754">MKLNDTLKLLMVLLMSAGMATTTLTACGGDEPGETDVEEDAGDEEDSGGDENDGGEEDAGDDADVEPEPGDIIDLVPPPARCGEEGASDRCDEDPETFEFGTASKISALAIAGADCCFDLDGDGFEDNSLSLAASMANGALADGIADGSLSLILEHDGLEALEVGQAFDINFLLGAESTVDGELIDPASFDSGVAPQAVLPNATIVDDGGVSVVEAGPGTVVIVLELFGLELSLALRNAVVSADVVTEESALETGVTLENGRLGGLVLFDELVTTINNVTATCDCLGNPEALIDMEAETACVEYTEAELAGCVDDESICADIAENCSAVTALAPAIVIHDVDGDGEPDAISAGMTFEAVPAVIAGVEADVAE</sequence>
<feature type="compositionally biased region" description="Acidic residues" evidence="1">
    <location>
        <begin position="31"/>
        <end position="71"/>
    </location>
</feature>
<reference evidence="3 4" key="1">
    <citation type="submission" date="2019-08" db="EMBL/GenBank/DDBJ databases">
        <title>Bradymonadales sp. TMQ2.</title>
        <authorList>
            <person name="Liang Q."/>
        </authorList>
    </citation>
    <scope>NUCLEOTIDE SEQUENCE [LARGE SCALE GENOMIC DNA]</scope>
    <source>
        <strain evidence="3 4">TMQ2</strain>
    </source>
</reference>
<organism evidence="3 4">
    <name type="scientific">Lujinxingia vulgaris</name>
    <dbReference type="NCBI Taxonomy" id="2600176"/>
    <lineage>
        <taxon>Bacteria</taxon>
        <taxon>Deltaproteobacteria</taxon>
        <taxon>Bradymonadales</taxon>
        <taxon>Lujinxingiaceae</taxon>
        <taxon>Lujinxingia</taxon>
    </lineage>
</organism>
<dbReference type="EMBL" id="VOSL01000043">
    <property type="protein sequence ID" value="TXD36817.1"/>
    <property type="molecule type" value="Genomic_DNA"/>
</dbReference>
<gene>
    <name evidence="3" type="ORF">FRC96_08840</name>
</gene>
<dbReference type="OrthoDB" id="5495549at2"/>